<dbReference type="Proteomes" id="UP000673552">
    <property type="component" value="Unassembled WGS sequence"/>
</dbReference>
<keyword evidence="3" id="KW-1185">Reference proteome</keyword>
<dbReference type="AlphaFoldDB" id="A0A836GZC0"/>
<evidence type="ECO:0000313" key="2">
    <source>
        <dbReference type="EMBL" id="KAG5482954.1"/>
    </source>
</evidence>
<reference evidence="3" key="1">
    <citation type="journal article" date="2021" name="Microbiol. Resour. Announc.">
        <title>LGAAP: Leishmaniinae Genome Assembly and Annotation Pipeline.</title>
        <authorList>
            <person name="Almutairi H."/>
            <person name="Urbaniak M.D."/>
            <person name="Bates M.D."/>
            <person name="Jariyapan N."/>
            <person name="Kwakye-Nuako G."/>
            <person name="Thomaz-Soccol V."/>
            <person name="Al-Salem W.S."/>
            <person name="Dillon R.J."/>
            <person name="Bates P.A."/>
            <person name="Gatherer D."/>
        </authorList>
    </citation>
    <scope>NUCLEOTIDE SEQUENCE [LARGE SCALE GENOMIC DNA]</scope>
</reference>
<comment type="caution">
    <text evidence="2">The sequence shown here is derived from an EMBL/GenBank/DDBJ whole genome shotgun (WGS) entry which is preliminary data.</text>
</comment>
<proteinExistence type="predicted"/>
<dbReference type="EMBL" id="JAFEUZ010000015">
    <property type="protein sequence ID" value="KAG5482954.1"/>
    <property type="molecule type" value="Genomic_DNA"/>
</dbReference>
<evidence type="ECO:0000256" key="1">
    <source>
        <dbReference type="SAM" id="MobiDB-lite"/>
    </source>
</evidence>
<dbReference type="GeneID" id="92516901"/>
<accession>A0A836GZC0</accession>
<protein>
    <submittedName>
        <fullName evidence="2">Uncharacterized protein</fullName>
    </submittedName>
</protein>
<dbReference type="KEGG" id="lmat:92516901"/>
<gene>
    <name evidence="2" type="ORF">LSCM1_06995</name>
</gene>
<feature type="compositionally biased region" description="Basic and acidic residues" evidence="1">
    <location>
        <begin position="98"/>
        <end position="116"/>
    </location>
</feature>
<evidence type="ECO:0000313" key="3">
    <source>
        <dbReference type="Proteomes" id="UP000673552"/>
    </source>
</evidence>
<feature type="compositionally biased region" description="Polar residues" evidence="1">
    <location>
        <begin position="64"/>
        <end position="75"/>
    </location>
</feature>
<reference evidence="3" key="2">
    <citation type="journal article" date="2021" name="Sci. Data">
        <title>Chromosome-scale genome sequencing, assembly and annotation of six genomes from subfamily Leishmaniinae.</title>
        <authorList>
            <person name="Almutairi H."/>
            <person name="Urbaniak M.D."/>
            <person name="Bates M.D."/>
            <person name="Jariyapan N."/>
            <person name="Kwakye-Nuako G."/>
            <person name="Thomaz Soccol V."/>
            <person name="Al-Salem W.S."/>
            <person name="Dillon R.J."/>
            <person name="Bates P.A."/>
            <person name="Gatherer D."/>
        </authorList>
    </citation>
    <scope>NUCLEOTIDE SEQUENCE [LARGE SCALE GENOMIC DNA]</scope>
</reference>
<sequence length="116" mass="13012">MCTYPVNLLRALAILSKALRCPSIFLLSKQLLYPLFSPFLPSKCHQKATKMKTTSLRATRQKSSRWSMRMDTTSGLALRKTMRPPATRASRSLCGKGKKLEHEGTCRDANRRKGGA</sequence>
<name>A0A836GZC0_9TRYP</name>
<feature type="region of interest" description="Disordered" evidence="1">
    <location>
        <begin position="50"/>
        <end position="116"/>
    </location>
</feature>
<dbReference type="RefSeq" id="XP_067180060.1">
    <property type="nucleotide sequence ID" value="XM_067324389.1"/>
</dbReference>
<organism evidence="2 3">
    <name type="scientific">Leishmania martiniquensis</name>
    <dbReference type="NCBI Taxonomy" id="1580590"/>
    <lineage>
        <taxon>Eukaryota</taxon>
        <taxon>Discoba</taxon>
        <taxon>Euglenozoa</taxon>
        <taxon>Kinetoplastea</taxon>
        <taxon>Metakinetoplastina</taxon>
        <taxon>Trypanosomatida</taxon>
        <taxon>Trypanosomatidae</taxon>
        <taxon>Leishmaniinae</taxon>
        <taxon>Leishmania</taxon>
    </lineage>
</organism>